<dbReference type="InterPro" id="IPR000182">
    <property type="entry name" value="GNAT_dom"/>
</dbReference>
<organism evidence="2 3">
    <name type="scientific">Sphingomonas turrisvirgatae</name>
    <dbReference type="NCBI Taxonomy" id="1888892"/>
    <lineage>
        <taxon>Bacteria</taxon>
        <taxon>Pseudomonadati</taxon>
        <taxon>Pseudomonadota</taxon>
        <taxon>Alphaproteobacteria</taxon>
        <taxon>Sphingomonadales</taxon>
        <taxon>Sphingomonadaceae</taxon>
        <taxon>Sphingomonas</taxon>
    </lineage>
</organism>
<evidence type="ECO:0000313" key="2">
    <source>
        <dbReference type="EMBL" id="ODP36231.1"/>
    </source>
</evidence>
<dbReference type="InterPro" id="IPR016181">
    <property type="entry name" value="Acyl_CoA_acyltransferase"/>
</dbReference>
<protein>
    <submittedName>
        <fullName evidence="2">GNAT family N-acetyltransferase</fullName>
    </submittedName>
</protein>
<dbReference type="SUPFAM" id="SSF55729">
    <property type="entry name" value="Acyl-CoA N-acyltransferases (Nat)"/>
    <property type="match status" value="1"/>
</dbReference>
<accession>A0A1E3LR31</accession>
<keyword evidence="2" id="KW-0808">Transferase</keyword>
<dbReference type="STRING" id="1888892.BFL28_07460"/>
<dbReference type="RefSeq" id="WP_069322100.1">
    <property type="nucleotide sequence ID" value="NZ_MDDS01000081.1"/>
</dbReference>
<dbReference type="InterPro" id="IPR051531">
    <property type="entry name" value="N-acetyltransferase"/>
</dbReference>
<proteinExistence type="predicted"/>
<dbReference type="PANTHER" id="PTHR43792:SF1">
    <property type="entry name" value="N-ACETYLTRANSFERASE DOMAIN-CONTAINING PROTEIN"/>
    <property type="match status" value="1"/>
</dbReference>
<dbReference type="AlphaFoldDB" id="A0A1E3LR31"/>
<evidence type="ECO:0000259" key="1">
    <source>
        <dbReference type="PROSITE" id="PS51186"/>
    </source>
</evidence>
<dbReference type="EMBL" id="MDDS01000081">
    <property type="protein sequence ID" value="ODP36231.1"/>
    <property type="molecule type" value="Genomic_DNA"/>
</dbReference>
<reference evidence="2 3" key="1">
    <citation type="submission" date="2016-08" db="EMBL/GenBank/DDBJ databases">
        <title>Draft genome of the agarase producing Sphingomonas sp. MCT13.</title>
        <authorList>
            <person name="D'Andrea M.M."/>
            <person name="Rossolini G.M."/>
            <person name="Thaller M.C."/>
        </authorList>
    </citation>
    <scope>NUCLEOTIDE SEQUENCE [LARGE SCALE GENOMIC DNA]</scope>
    <source>
        <strain evidence="2 3">MCT13</strain>
    </source>
</reference>
<gene>
    <name evidence="2" type="ORF">BFL28_07460</name>
</gene>
<evidence type="ECO:0000313" key="3">
    <source>
        <dbReference type="Proteomes" id="UP000094487"/>
    </source>
</evidence>
<sequence length="177" mass="20202">MIETARLILRPWEDRDRAPFHDMCRDPQVMATLGPLMTREQSDLLVDRVIGFQRELGYTFWALQRREDGAFLGFCGLKPGALDTPIEGQVEIGWRLGSAHWGKGYAREAAQASLDWAWDHLNVAAVMAITARVNSRSWGLMERLGMQRLAELDFDHPQVPPDSHLRPHIVYRADRPA</sequence>
<dbReference type="GO" id="GO:0016747">
    <property type="term" value="F:acyltransferase activity, transferring groups other than amino-acyl groups"/>
    <property type="evidence" value="ECO:0007669"/>
    <property type="project" value="InterPro"/>
</dbReference>
<dbReference type="PANTHER" id="PTHR43792">
    <property type="entry name" value="GNAT FAMILY, PUTATIVE (AFU_ORTHOLOGUE AFUA_3G00765)-RELATED-RELATED"/>
    <property type="match status" value="1"/>
</dbReference>
<dbReference type="OrthoDB" id="6293260at2"/>
<dbReference type="Proteomes" id="UP000094487">
    <property type="component" value="Unassembled WGS sequence"/>
</dbReference>
<keyword evidence="3" id="KW-1185">Reference proteome</keyword>
<dbReference type="PROSITE" id="PS51186">
    <property type="entry name" value="GNAT"/>
    <property type="match status" value="1"/>
</dbReference>
<name>A0A1E3LR31_9SPHN</name>
<feature type="domain" description="N-acetyltransferase" evidence="1">
    <location>
        <begin position="7"/>
        <end position="176"/>
    </location>
</feature>
<dbReference type="Pfam" id="PF13302">
    <property type="entry name" value="Acetyltransf_3"/>
    <property type="match status" value="1"/>
</dbReference>
<comment type="caution">
    <text evidence="2">The sequence shown here is derived from an EMBL/GenBank/DDBJ whole genome shotgun (WGS) entry which is preliminary data.</text>
</comment>
<dbReference type="Gene3D" id="3.40.630.30">
    <property type="match status" value="1"/>
</dbReference>